<dbReference type="EMBL" id="MGGR01000029">
    <property type="protein sequence ID" value="OGM32629.1"/>
    <property type="molecule type" value="Genomic_DNA"/>
</dbReference>
<evidence type="ECO:0000259" key="4">
    <source>
        <dbReference type="Pfam" id="PF00905"/>
    </source>
</evidence>
<evidence type="ECO:0000256" key="3">
    <source>
        <dbReference type="SAM" id="Phobius"/>
    </source>
</evidence>
<dbReference type="SUPFAM" id="SSF56519">
    <property type="entry name" value="Penicillin binding protein dimerisation domain"/>
    <property type="match status" value="1"/>
</dbReference>
<evidence type="ECO:0000313" key="6">
    <source>
        <dbReference type="EMBL" id="OGM32629.1"/>
    </source>
</evidence>
<feature type="domain" description="Penicillin-binding protein dimerisation" evidence="5">
    <location>
        <begin position="49"/>
        <end position="204"/>
    </location>
</feature>
<keyword evidence="3" id="KW-0812">Transmembrane</keyword>
<dbReference type="PANTHER" id="PTHR30627:SF1">
    <property type="entry name" value="PEPTIDOGLYCAN D,D-TRANSPEPTIDASE FTSI"/>
    <property type="match status" value="1"/>
</dbReference>
<dbReference type="Gene3D" id="3.30.450.330">
    <property type="match status" value="1"/>
</dbReference>
<dbReference type="STRING" id="1802505.A3D01_05240"/>
<organism evidence="6 7">
    <name type="scientific">Candidatus Woesebacteria bacterium RIFCSPHIGHO2_02_FULL_39_13</name>
    <dbReference type="NCBI Taxonomy" id="1802505"/>
    <lineage>
        <taxon>Bacteria</taxon>
        <taxon>Candidatus Woeseibacteriota</taxon>
    </lineage>
</organism>
<dbReference type="SUPFAM" id="SSF56601">
    <property type="entry name" value="beta-lactamase/transpeptidase-like"/>
    <property type="match status" value="1"/>
</dbReference>
<dbReference type="InterPro" id="IPR036138">
    <property type="entry name" value="PBP_dimer_sf"/>
</dbReference>
<dbReference type="Pfam" id="PF03717">
    <property type="entry name" value="PBP_dimer"/>
    <property type="match status" value="1"/>
</dbReference>
<dbReference type="PANTHER" id="PTHR30627">
    <property type="entry name" value="PEPTIDOGLYCAN D,D-TRANSPEPTIDASE"/>
    <property type="match status" value="1"/>
</dbReference>
<dbReference type="Proteomes" id="UP000177169">
    <property type="component" value="Unassembled WGS sequence"/>
</dbReference>
<evidence type="ECO:0000256" key="2">
    <source>
        <dbReference type="ARBA" id="ARBA00023136"/>
    </source>
</evidence>
<accession>A0A1F7Z0K4</accession>
<name>A0A1F7Z0K4_9BACT</name>
<evidence type="ECO:0008006" key="8">
    <source>
        <dbReference type="Google" id="ProtNLM"/>
    </source>
</evidence>
<reference evidence="6 7" key="1">
    <citation type="journal article" date="2016" name="Nat. Commun.">
        <title>Thousands of microbial genomes shed light on interconnected biogeochemical processes in an aquifer system.</title>
        <authorList>
            <person name="Anantharaman K."/>
            <person name="Brown C.T."/>
            <person name="Hug L.A."/>
            <person name="Sharon I."/>
            <person name="Castelle C.J."/>
            <person name="Probst A.J."/>
            <person name="Thomas B.C."/>
            <person name="Singh A."/>
            <person name="Wilkins M.J."/>
            <person name="Karaoz U."/>
            <person name="Brodie E.L."/>
            <person name="Williams K.H."/>
            <person name="Hubbard S.S."/>
            <person name="Banfield J.F."/>
        </authorList>
    </citation>
    <scope>NUCLEOTIDE SEQUENCE [LARGE SCALE GENOMIC DNA]</scope>
</reference>
<dbReference type="GO" id="GO:0071555">
    <property type="term" value="P:cell wall organization"/>
    <property type="evidence" value="ECO:0007669"/>
    <property type="project" value="TreeGrafter"/>
</dbReference>
<evidence type="ECO:0000256" key="1">
    <source>
        <dbReference type="ARBA" id="ARBA00004370"/>
    </source>
</evidence>
<feature type="domain" description="Penicillin-binding protein transpeptidase" evidence="4">
    <location>
        <begin position="251"/>
        <end position="555"/>
    </location>
</feature>
<proteinExistence type="predicted"/>
<dbReference type="Pfam" id="PF00905">
    <property type="entry name" value="Transpeptidase"/>
    <property type="match status" value="1"/>
</dbReference>
<dbReference type="Gene3D" id="3.90.1310.10">
    <property type="entry name" value="Penicillin-binding protein 2a (Domain 2)"/>
    <property type="match status" value="1"/>
</dbReference>
<dbReference type="GO" id="GO:0005886">
    <property type="term" value="C:plasma membrane"/>
    <property type="evidence" value="ECO:0007669"/>
    <property type="project" value="TreeGrafter"/>
</dbReference>
<dbReference type="Gene3D" id="3.40.710.10">
    <property type="entry name" value="DD-peptidase/beta-lactamase superfamily"/>
    <property type="match status" value="1"/>
</dbReference>
<sequence>MITRLRVYTLLFIVFFIVLLIRLFYWQIYNGSNLSAEARTQYKQGRSLSAQRGEILASDGSWLVASGQSWLIYASIPNLKNDPKKIAEKLAPILIESEDRKDILEEIDRITSLLQKKDIVWISLKSRISDDIKNKIDELKIEGIGFEPVESRIYPEGSSSAQILGFVGKDDEGNDKGYFGIEGFYDLPLSGKPGFISRDADASGIPIILGSSREVSAIKGVNLSTHIDKSVQFSIEKKLKKGIEQYGAVSGTVIVMDPKQGSILGMSSIPSYDPSRYWEYGDTFFNNPAIFSSFEPGSIFKVLIMAAGIDAGVIKPETICDVCSGPYRIDKYSIETWNNQYHPNSTMVDVIVNSDNVGMTFVGEKLGPQMMFEYLTKFKIGEPTGIDLQGEISPKLREKDSWSIVDVATASFGQGIAVTPIQMIRAVAAIANGGVIRRPQVVEKIVGDGWEDVINNDSAERVISEKAANEVTLMMAEAASRGESKWTYKKGFRVAGKTGTAQIPIAGHYDEEKTNASFIGFAPYNDPKFVMLVTLQEPSTSPWASETAAPLWYSIAGDLFTYFGIQPEN</sequence>
<dbReference type="GO" id="GO:0008658">
    <property type="term" value="F:penicillin binding"/>
    <property type="evidence" value="ECO:0007669"/>
    <property type="project" value="InterPro"/>
</dbReference>
<dbReference type="InterPro" id="IPR005311">
    <property type="entry name" value="PBP_dimer"/>
</dbReference>
<dbReference type="AlphaFoldDB" id="A0A1F7Z0K4"/>
<keyword evidence="2 3" id="KW-0472">Membrane</keyword>
<feature type="transmembrane region" description="Helical" evidence="3">
    <location>
        <begin position="7"/>
        <end position="26"/>
    </location>
</feature>
<dbReference type="InterPro" id="IPR001460">
    <property type="entry name" value="PCN-bd_Tpept"/>
</dbReference>
<dbReference type="InterPro" id="IPR012338">
    <property type="entry name" value="Beta-lactam/transpept-like"/>
</dbReference>
<keyword evidence="3" id="KW-1133">Transmembrane helix</keyword>
<evidence type="ECO:0000259" key="5">
    <source>
        <dbReference type="Pfam" id="PF03717"/>
    </source>
</evidence>
<gene>
    <name evidence="6" type="ORF">A3D01_05240</name>
</gene>
<evidence type="ECO:0000313" key="7">
    <source>
        <dbReference type="Proteomes" id="UP000177169"/>
    </source>
</evidence>
<dbReference type="InterPro" id="IPR050515">
    <property type="entry name" value="Beta-lactam/transpept"/>
</dbReference>
<comment type="subcellular location">
    <subcellularLocation>
        <location evidence="1">Membrane</location>
    </subcellularLocation>
</comment>
<protein>
    <recommendedName>
        <fullName evidence="8">Penicillin-binding protein transpeptidase domain-containing protein</fullName>
    </recommendedName>
</protein>
<comment type="caution">
    <text evidence="6">The sequence shown here is derived from an EMBL/GenBank/DDBJ whole genome shotgun (WGS) entry which is preliminary data.</text>
</comment>